<dbReference type="PANTHER" id="PTHR11265">
    <property type="entry name" value="S-ADENOSYL-METHYLTRANSFERASE MRAW"/>
    <property type="match status" value="1"/>
</dbReference>
<dbReference type="EMBL" id="CAFBOR010000015">
    <property type="protein sequence ID" value="CAB4978342.1"/>
    <property type="molecule type" value="Genomic_DNA"/>
</dbReference>
<evidence type="ECO:0000256" key="1">
    <source>
        <dbReference type="ARBA" id="ARBA00010396"/>
    </source>
</evidence>
<comment type="similarity">
    <text evidence="1">Belongs to the methyltransferase superfamily. RsmH family.</text>
</comment>
<keyword evidence="3" id="KW-0808">Transferase</keyword>
<dbReference type="SUPFAM" id="SSF81799">
    <property type="entry name" value="Putative methyltransferase TM0872, insert domain"/>
    <property type="match status" value="1"/>
</dbReference>
<dbReference type="PANTHER" id="PTHR11265:SF0">
    <property type="entry name" value="12S RRNA N4-METHYLCYTIDINE METHYLTRANSFERASE"/>
    <property type="match status" value="1"/>
</dbReference>
<sequence length="312" mass="34441">MVSEEFEHRPVMAREVIDHLVEVPEGTVVDCTIGGAGHSRLLLAARPDLRVLGIDRDLIAVAAAREALTEFGERASVVHAGFADLAETVRRETEGDIVGILFDLGVSSPQLDKRERGFSYWDQAPLDMRMDSSQGITAADVLNTYEESDLTSIISSYGEERFASRIAREVLARRPLVTTGDLVDAIKAAIPAPARRKGGHPARRTFQAIRMEVNRELQQLDAGLDESVHLLAPRGRVLVLAYHSLEDRMVKQRFNKWAGRGPKLGRPDLPVAPAEAPLVRLVTRKPERPSEIEVEENPRASSALLRVAERLA</sequence>
<dbReference type="NCBIfam" id="TIGR00006">
    <property type="entry name" value="16S rRNA (cytosine(1402)-N(4))-methyltransferase RsmH"/>
    <property type="match status" value="1"/>
</dbReference>
<dbReference type="Gene3D" id="3.40.50.150">
    <property type="entry name" value="Vaccinia Virus protein VP39"/>
    <property type="match status" value="1"/>
</dbReference>
<gene>
    <name evidence="5" type="ORF">UFOPK2242_01237</name>
    <name evidence="6" type="ORF">UFOPK2925_01221</name>
    <name evidence="7" type="ORF">UFOPK3974_00212</name>
</gene>
<dbReference type="Gene3D" id="1.10.150.170">
    <property type="entry name" value="Putative methyltransferase TM0872, insert domain"/>
    <property type="match status" value="1"/>
</dbReference>
<dbReference type="AlphaFoldDB" id="A0A6J6WUP6"/>
<proteinExistence type="inferred from homology"/>
<name>A0A6J6WUP6_9ZZZZ</name>
<evidence type="ECO:0000256" key="2">
    <source>
        <dbReference type="ARBA" id="ARBA00022603"/>
    </source>
</evidence>
<dbReference type="InterPro" id="IPR023397">
    <property type="entry name" value="SAM-dep_MeTrfase_MraW_recog"/>
</dbReference>
<dbReference type="InterPro" id="IPR029063">
    <property type="entry name" value="SAM-dependent_MTases_sf"/>
</dbReference>
<accession>A0A6J6WUP6</accession>
<evidence type="ECO:0000256" key="3">
    <source>
        <dbReference type="ARBA" id="ARBA00022679"/>
    </source>
</evidence>
<dbReference type="InterPro" id="IPR002903">
    <property type="entry name" value="RsmH"/>
</dbReference>
<protein>
    <submittedName>
        <fullName evidence="6">Unannotated protein</fullName>
    </submittedName>
</protein>
<keyword evidence="2" id="KW-0489">Methyltransferase</keyword>
<dbReference type="GO" id="GO:0071424">
    <property type="term" value="F:rRNA (cytosine-N4-)-methyltransferase activity"/>
    <property type="evidence" value="ECO:0007669"/>
    <property type="project" value="TreeGrafter"/>
</dbReference>
<evidence type="ECO:0000256" key="4">
    <source>
        <dbReference type="ARBA" id="ARBA00022691"/>
    </source>
</evidence>
<evidence type="ECO:0000313" key="5">
    <source>
        <dbReference type="EMBL" id="CAB4666336.1"/>
    </source>
</evidence>
<dbReference type="HAMAP" id="MF_01007">
    <property type="entry name" value="16SrRNA_methyltr_H"/>
    <property type="match status" value="1"/>
</dbReference>
<dbReference type="EMBL" id="CAEZWM010000174">
    <property type="protein sequence ID" value="CAB4666336.1"/>
    <property type="molecule type" value="Genomic_DNA"/>
</dbReference>
<keyword evidence="4" id="KW-0949">S-adenosyl-L-methionine</keyword>
<dbReference type="SUPFAM" id="SSF53335">
    <property type="entry name" value="S-adenosyl-L-methionine-dependent methyltransferases"/>
    <property type="match status" value="1"/>
</dbReference>
<dbReference type="PIRSF" id="PIRSF004486">
    <property type="entry name" value="MraW"/>
    <property type="match status" value="1"/>
</dbReference>
<organism evidence="6">
    <name type="scientific">freshwater metagenome</name>
    <dbReference type="NCBI Taxonomy" id="449393"/>
    <lineage>
        <taxon>unclassified sequences</taxon>
        <taxon>metagenomes</taxon>
        <taxon>ecological metagenomes</taxon>
    </lineage>
</organism>
<dbReference type="Pfam" id="PF01795">
    <property type="entry name" value="Methyltransf_5"/>
    <property type="match status" value="1"/>
</dbReference>
<dbReference type="GO" id="GO:0005737">
    <property type="term" value="C:cytoplasm"/>
    <property type="evidence" value="ECO:0007669"/>
    <property type="project" value="TreeGrafter"/>
</dbReference>
<reference evidence="6" key="1">
    <citation type="submission" date="2020-05" db="EMBL/GenBank/DDBJ databases">
        <authorList>
            <person name="Chiriac C."/>
            <person name="Salcher M."/>
            <person name="Ghai R."/>
            <person name="Kavagutti S V."/>
        </authorList>
    </citation>
    <scope>NUCLEOTIDE SEQUENCE</scope>
</reference>
<dbReference type="GO" id="GO:0070475">
    <property type="term" value="P:rRNA base methylation"/>
    <property type="evidence" value="ECO:0007669"/>
    <property type="project" value="TreeGrafter"/>
</dbReference>
<dbReference type="EMBL" id="CAEZZU010000199">
    <property type="protein sequence ID" value="CAB4787849.1"/>
    <property type="molecule type" value="Genomic_DNA"/>
</dbReference>
<evidence type="ECO:0000313" key="7">
    <source>
        <dbReference type="EMBL" id="CAB4978342.1"/>
    </source>
</evidence>
<evidence type="ECO:0000313" key="6">
    <source>
        <dbReference type="EMBL" id="CAB4787849.1"/>
    </source>
</evidence>